<dbReference type="AlphaFoldDB" id="A0A919QZ10"/>
<sequence>MPATVSATAAADGEAAPDGLGEGEEAGGAAGDAAGDAAPGGGSRRGEDAPAHPAVSAAINRAAVARRGAGMPITVSAPGTGGPAVPALPR</sequence>
<comment type="caution">
    <text evidence="2">The sequence shown here is derived from an EMBL/GenBank/DDBJ whole genome shotgun (WGS) entry which is preliminary data.</text>
</comment>
<feature type="compositionally biased region" description="Low complexity" evidence="1">
    <location>
        <begin position="9"/>
        <end position="19"/>
    </location>
</feature>
<organism evidence="2 3">
    <name type="scientific">Sphaerisporangium rufum</name>
    <dbReference type="NCBI Taxonomy" id="1381558"/>
    <lineage>
        <taxon>Bacteria</taxon>
        <taxon>Bacillati</taxon>
        <taxon>Actinomycetota</taxon>
        <taxon>Actinomycetes</taxon>
        <taxon>Streptosporangiales</taxon>
        <taxon>Streptosporangiaceae</taxon>
        <taxon>Sphaerisporangium</taxon>
    </lineage>
</organism>
<protein>
    <submittedName>
        <fullName evidence="2">Uncharacterized protein</fullName>
    </submittedName>
</protein>
<proteinExistence type="predicted"/>
<accession>A0A919QZ10</accession>
<gene>
    <name evidence="2" type="ORF">Sru01_03430</name>
</gene>
<evidence type="ECO:0000313" key="3">
    <source>
        <dbReference type="Proteomes" id="UP000655287"/>
    </source>
</evidence>
<evidence type="ECO:0000256" key="1">
    <source>
        <dbReference type="SAM" id="MobiDB-lite"/>
    </source>
</evidence>
<reference evidence="2" key="1">
    <citation type="submission" date="2021-01" db="EMBL/GenBank/DDBJ databases">
        <title>Whole genome shotgun sequence of Sphaerisporangium rufum NBRC 109079.</title>
        <authorList>
            <person name="Komaki H."/>
            <person name="Tamura T."/>
        </authorList>
    </citation>
    <scope>NUCLEOTIDE SEQUENCE</scope>
    <source>
        <strain evidence="2">NBRC 109079</strain>
    </source>
</reference>
<keyword evidence="3" id="KW-1185">Reference proteome</keyword>
<name>A0A919QZ10_9ACTN</name>
<feature type="region of interest" description="Disordered" evidence="1">
    <location>
        <begin position="1"/>
        <end position="57"/>
    </location>
</feature>
<dbReference type="EMBL" id="BOOU01000004">
    <property type="protein sequence ID" value="GII75361.1"/>
    <property type="molecule type" value="Genomic_DNA"/>
</dbReference>
<evidence type="ECO:0000313" key="2">
    <source>
        <dbReference type="EMBL" id="GII75361.1"/>
    </source>
</evidence>
<dbReference type="Proteomes" id="UP000655287">
    <property type="component" value="Unassembled WGS sequence"/>
</dbReference>